<comment type="caution">
    <text evidence="2">The sequence shown here is derived from an EMBL/GenBank/DDBJ whole genome shotgun (WGS) entry which is preliminary data.</text>
</comment>
<dbReference type="PANTHER" id="PTHR24176:SF14">
    <property type="entry name" value="ANKYRIN REPEAT DOMAIN-CONTAINING PROTEIN 31"/>
    <property type="match status" value="1"/>
</dbReference>
<dbReference type="Pfam" id="PF12796">
    <property type="entry name" value="Ank_2"/>
    <property type="match status" value="1"/>
</dbReference>
<sequence>QEFCHRSFTNPRYYVMLSRINKRNAYSGTLLYRAVAAEDLNYVHNIIKAGANVNGKDYAGWTALHEASLEGCYQIANELLKAGTGVNARGIKQITPLHSAVKEGHSKVCFNLDVNYDLRI</sequence>
<dbReference type="InterPro" id="IPR036770">
    <property type="entry name" value="Ankyrin_rpt-contain_sf"/>
</dbReference>
<gene>
    <name evidence="2" type="primary">Ankrd11_0</name>
    <name evidence="2" type="ORF">ODOGUJ_R06434</name>
</gene>
<name>A0A7K9YHP3_9GALL</name>
<proteinExistence type="predicted"/>
<evidence type="ECO:0000313" key="2">
    <source>
        <dbReference type="EMBL" id="NXJ09576.1"/>
    </source>
</evidence>
<feature type="non-terminal residue" evidence="2">
    <location>
        <position position="1"/>
    </location>
</feature>
<accession>A0A7K9YHP3</accession>
<dbReference type="InterPro" id="IPR042334">
    <property type="entry name" value="ANKRD31"/>
</dbReference>
<evidence type="ECO:0000313" key="3">
    <source>
        <dbReference type="Proteomes" id="UP000522663"/>
    </source>
</evidence>
<dbReference type="Gene3D" id="1.25.40.20">
    <property type="entry name" value="Ankyrin repeat-containing domain"/>
    <property type="match status" value="1"/>
</dbReference>
<dbReference type="InterPro" id="IPR002110">
    <property type="entry name" value="Ankyrin_rpt"/>
</dbReference>
<dbReference type="OrthoDB" id="366390at2759"/>
<keyword evidence="1" id="KW-0040">ANK repeat</keyword>
<organism evidence="2 3">
    <name type="scientific">Odontophorus gujanensis</name>
    <name type="common">marbled wood quail</name>
    <dbReference type="NCBI Taxonomy" id="886794"/>
    <lineage>
        <taxon>Eukaryota</taxon>
        <taxon>Metazoa</taxon>
        <taxon>Chordata</taxon>
        <taxon>Craniata</taxon>
        <taxon>Vertebrata</taxon>
        <taxon>Euteleostomi</taxon>
        <taxon>Archelosauria</taxon>
        <taxon>Archosauria</taxon>
        <taxon>Dinosauria</taxon>
        <taxon>Saurischia</taxon>
        <taxon>Theropoda</taxon>
        <taxon>Coelurosauria</taxon>
        <taxon>Aves</taxon>
        <taxon>Neognathae</taxon>
        <taxon>Galloanserae</taxon>
        <taxon>Galliformes</taxon>
        <taxon>Odontophoridae</taxon>
        <taxon>Odontophorus</taxon>
    </lineage>
</organism>
<dbReference type="AlphaFoldDB" id="A0A7K9YHP3"/>
<feature type="repeat" description="ANK" evidence="1">
    <location>
        <begin position="59"/>
        <end position="91"/>
    </location>
</feature>
<reference evidence="2 3" key="1">
    <citation type="submission" date="2019-09" db="EMBL/GenBank/DDBJ databases">
        <title>Bird 10,000 Genomes (B10K) Project - Family phase.</title>
        <authorList>
            <person name="Zhang G."/>
        </authorList>
    </citation>
    <scope>NUCLEOTIDE SEQUENCE [LARGE SCALE GENOMIC DNA]</scope>
    <source>
        <strain evidence="2">B10K-DU-001-53</strain>
        <tissue evidence="2">Muscle</tissue>
    </source>
</reference>
<dbReference type="SMART" id="SM00248">
    <property type="entry name" value="ANK"/>
    <property type="match status" value="3"/>
</dbReference>
<protein>
    <submittedName>
        <fullName evidence="2">ANR11 protein</fullName>
    </submittedName>
</protein>
<keyword evidence="3" id="KW-1185">Reference proteome</keyword>
<dbReference type="EMBL" id="VXAB01006473">
    <property type="protein sequence ID" value="NXJ09576.1"/>
    <property type="molecule type" value="Genomic_DNA"/>
</dbReference>
<evidence type="ECO:0000256" key="1">
    <source>
        <dbReference type="PROSITE-ProRule" id="PRU00023"/>
    </source>
</evidence>
<feature type="non-terminal residue" evidence="2">
    <location>
        <position position="120"/>
    </location>
</feature>
<dbReference type="SUPFAM" id="SSF48403">
    <property type="entry name" value="Ankyrin repeat"/>
    <property type="match status" value="1"/>
</dbReference>
<dbReference type="PROSITE" id="PS50297">
    <property type="entry name" value="ANK_REP_REGION"/>
    <property type="match status" value="1"/>
</dbReference>
<dbReference type="Proteomes" id="UP000522663">
    <property type="component" value="Unassembled WGS sequence"/>
</dbReference>
<dbReference type="PROSITE" id="PS50088">
    <property type="entry name" value="ANK_REPEAT"/>
    <property type="match status" value="1"/>
</dbReference>
<dbReference type="PANTHER" id="PTHR24176">
    <property type="entry name" value="ANKYRIN REPEAT DOMAIN-CONTAINING PROTEIN 31-RELATED"/>
    <property type="match status" value="1"/>
</dbReference>